<evidence type="ECO:0000313" key="1">
    <source>
        <dbReference type="EMBL" id="MDA7416115.1"/>
    </source>
</evidence>
<gene>
    <name evidence="1" type="ORF">PGB34_07020</name>
</gene>
<sequence>MNTQALKQEVDALEQAADEVIAALKKAPVEGQLQQQAQQFHQLARTKRELDDPSALKQAVMDIEKSADQLKAACEQAGSVDASVRQAVMGAHDKASSLKHRVQQQQQG</sequence>
<comment type="caution">
    <text evidence="1">The sequence shown here is derived from an EMBL/GenBank/DDBJ whole genome shotgun (WGS) entry which is preliminary data.</text>
</comment>
<proteinExistence type="predicted"/>
<dbReference type="AlphaFoldDB" id="A0AAE3N589"/>
<name>A0AAE3N589_9BURK</name>
<protein>
    <submittedName>
        <fullName evidence="1">Uncharacterized protein</fullName>
    </submittedName>
</protein>
<dbReference type="RefSeq" id="WP_271427348.1">
    <property type="nucleotide sequence ID" value="NZ_JAQIPB010000002.1"/>
</dbReference>
<accession>A0AAE3N589</accession>
<dbReference type="Proteomes" id="UP001212602">
    <property type="component" value="Unassembled WGS sequence"/>
</dbReference>
<evidence type="ECO:0000313" key="2">
    <source>
        <dbReference type="Proteomes" id="UP001212602"/>
    </source>
</evidence>
<reference evidence="1" key="1">
    <citation type="submission" date="2023-01" db="EMBL/GenBank/DDBJ databases">
        <title>Xenophilus mangrovi sp. nov., isolated from soil of Mangrove nature reserve.</title>
        <authorList>
            <person name="Xu S."/>
            <person name="Liu Z."/>
            <person name="Xu Y."/>
        </authorList>
    </citation>
    <scope>NUCLEOTIDE SEQUENCE</scope>
    <source>
        <strain evidence="1">YW8</strain>
    </source>
</reference>
<organism evidence="1 2">
    <name type="scientific">Xenophilus arseniciresistens</name>
    <dbReference type="NCBI Taxonomy" id="1283306"/>
    <lineage>
        <taxon>Bacteria</taxon>
        <taxon>Pseudomonadati</taxon>
        <taxon>Pseudomonadota</taxon>
        <taxon>Betaproteobacteria</taxon>
        <taxon>Burkholderiales</taxon>
        <taxon>Comamonadaceae</taxon>
        <taxon>Xenophilus</taxon>
    </lineage>
</organism>
<keyword evidence="2" id="KW-1185">Reference proteome</keyword>
<dbReference type="EMBL" id="JAQIPB010000002">
    <property type="protein sequence ID" value="MDA7416115.1"/>
    <property type="molecule type" value="Genomic_DNA"/>
</dbReference>